<name>A0A0E4CLW4_MYCLN</name>
<dbReference type="Gene3D" id="3.30.1120.10">
    <property type="match status" value="1"/>
</dbReference>
<dbReference type="GO" id="GO:0046872">
    <property type="term" value="F:metal ion binding"/>
    <property type="evidence" value="ECO:0007669"/>
    <property type="project" value="UniProtKB-KW"/>
</dbReference>
<dbReference type="PROSITE" id="PS00149">
    <property type="entry name" value="SULFATASE_2"/>
    <property type="match status" value="1"/>
</dbReference>
<dbReference type="InterPro" id="IPR000917">
    <property type="entry name" value="Sulfatase_N"/>
</dbReference>
<reference evidence="7 8" key="1">
    <citation type="submission" date="2015-03" db="EMBL/GenBank/DDBJ databases">
        <authorList>
            <person name="Urmite Genomes"/>
        </authorList>
    </citation>
    <scope>NUCLEOTIDE SEQUENCE [LARGE SCALE GENOMIC DNA]</scope>
    <source>
        <strain evidence="7 8">CSUR P1491</strain>
    </source>
</reference>
<dbReference type="STRING" id="141349.BN1232_01144"/>
<dbReference type="InterPro" id="IPR017850">
    <property type="entry name" value="Alkaline_phosphatase_core_sf"/>
</dbReference>
<keyword evidence="2" id="KW-0479">Metal-binding</keyword>
<dbReference type="Gene3D" id="3.40.720.10">
    <property type="entry name" value="Alkaline Phosphatase, subunit A"/>
    <property type="match status" value="1"/>
</dbReference>
<proteinExistence type="inferred from homology"/>
<evidence type="ECO:0000313" key="7">
    <source>
        <dbReference type="EMBL" id="CQD06601.1"/>
    </source>
</evidence>
<dbReference type="GO" id="GO:0016787">
    <property type="term" value="F:hydrolase activity"/>
    <property type="evidence" value="ECO:0007669"/>
    <property type="project" value="UniProtKB-KW"/>
</dbReference>
<dbReference type="AlphaFoldDB" id="A0A0E4CLW4"/>
<evidence type="ECO:0000256" key="4">
    <source>
        <dbReference type="ARBA" id="ARBA00022837"/>
    </source>
</evidence>
<evidence type="ECO:0000313" key="8">
    <source>
        <dbReference type="Proteomes" id="UP000199251"/>
    </source>
</evidence>
<gene>
    <name evidence="7" type="primary">atsA</name>
    <name evidence="7" type="ORF">BN1232_01144</name>
</gene>
<sequence length="814" mass="89649">MSWGTTRSRGNATPKKRSEISQAGYARRMSPDAQGFQGKIELDIRDSEPDWGPYAAPTAPENSPNILYLVWDDTGIATWDCFGGLVEMPAMTRIAERGIRLSQFHTTALCSPTRASLLTGRNATTVGMATIEEFTDGFPNCNGRIPTDTALISEVLAERGYNTYCVGKWHLTPLEECSMASTKRHWPTSRGFERFYGFMGGETDQWYPDLVYDNHPVNPPGTPEDGYHLSKDLADKTIEFIRDAKVIAPEKPWFSYVCPGAGHAPHHVFKEWADKYAGRFDMGYERYREVVLENQKSLGIVPPDTELSPINPYLDVKGPGGEPWPLQDTVRPWDSLNDEEKKLFSRMAEVFAGFLSYTDAQIGRILDYLEESGQLDNTIVVVISDNGASGEGGPNGSVNEGKFFNGYIDTVEESMKLFDHLGGPQTYNHYPIGWAMAFNTPYKLYKRYASHEGGIADSAIISWPNGIAAHGEVRDNYVNVSDITPTVYDLLDMTAPDTVKGITQKPLDGVSFKVALDDPAADTGKQTQFYTMLGTRGIWHNGWFANTVHAATPAGWSHFDADRWELFHIEADRSQCHDLAAEHPEKLEELKALWFSEAAKYNGLPLSDLNLMETMTRFRPYLVGERTSYIYYPDCADVGIGAAAEIRGRSFGLLADVTVDTTGAEGVLFKQGGAHGGHVLFIQDGRLHYVYNFLGERQQLVSSSDAVPLGRHLFGAAYTRTGTVPNSHTPLGDVTLFIDDEVVGTLADVITHPGTFGLAGAGITVGRNGGSEVSSRYKAPFSFTGGTIAAVTIDLSGRPYQDVETELALAFSRD</sequence>
<dbReference type="Pfam" id="PF00884">
    <property type="entry name" value="Sulfatase"/>
    <property type="match status" value="1"/>
</dbReference>
<evidence type="ECO:0000256" key="2">
    <source>
        <dbReference type="ARBA" id="ARBA00022723"/>
    </source>
</evidence>
<dbReference type="PANTHER" id="PTHR42693:SF43">
    <property type="entry name" value="BLL2667 PROTEIN"/>
    <property type="match status" value="1"/>
</dbReference>
<dbReference type="FunFam" id="3.40.720.10:FF:000038">
    <property type="entry name" value="Arylsulfatase AtsA"/>
    <property type="match status" value="1"/>
</dbReference>
<dbReference type="CDD" id="cd16025">
    <property type="entry name" value="PAS_like"/>
    <property type="match status" value="1"/>
</dbReference>
<dbReference type="EMBL" id="CTEE01000001">
    <property type="protein sequence ID" value="CQD06601.1"/>
    <property type="molecule type" value="Genomic_DNA"/>
</dbReference>
<dbReference type="PANTHER" id="PTHR42693">
    <property type="entry name" value="ARYLSULFATASE FAMILY MEMBER"/>
    <property type="match status" value="1"/>
</dbReference>
<feature type="domain" description="Sulfatase N-terminal" evidence="6">
    <location>
        <begin position="64"/>
        <end position="492"/>
    </location>
</feature>
<dbReference type="InterPro" id="IPR024607">
    <property type="entry name" value="Sulfatase_CS"/>
</dbReference>
<dbReference type="Proteomes" id="UP000199251">
    <property type="component" value="Unassembled WGS sequence"/>
</dbReference>
<evidence type="ECO:0000256" key="3">
    <source>
        <dbReference type="ARBA" id="ARBA00022801"/>
    </source>
</evidence>
<keyword evidence="4" id="KW-0106">Calcium</keyword>
<accession>A0A0E4CLW4</accession>
<comment type="similarity">
    <text evidence="1">Belongs to the sulfatase family.</text>
</comment>
<feature type="compositionally biased region" description="Polar residues" evidence="5">
    <location>
        <begin position="1"/>
        <end position="11"/>
    </location>
</feature>
<feature type="region of interest" description="Disordered" evidence="5">
    <location>
        <begin position="1"/>
        <end position="31"/>
    </location>
</feature>
<keyword evidence="3" id="KW-0378">Hydrolase</keyword>
<dbReference type="InterPro" id="IPR050738">
    <property type="entry name" value="Sulfatase"/>
</dbReference>
<dbReference type="PROSITE" id="PS00523">
    <property type="entry name" value="SULFATASE_1"/>
    <property type="match status" value="1"/>
</dbReference>
<dbReference type="SUPFAM" id="SSF53649">
    <property type="entry name" value="Alkaline phosphatase-like"/>
    <property type="match status" value="1"/>
</dbReference>
<evidence type="ECO:0000256" key="1">
    <source>
        <dbReference type="ARBA" id="ARBA00008779"/>
    </source>
</evidence>
<evidence type="ECO:0000256" key="5">
    <source>
        <dbReference type="SAM" id="MobiDB-lite"/>
    </source>
</evidence>
<protein>
    <submittedName>
        <fullName evidence="7">Arylsulfatase AtsA</fullName>
    </submittedName>
</protein>
<evidence type="ECO:0000259" key="6">
    <source>
        <dbReference type="Pfam" id="PF00884"/>
    </source>
</evidence>
<organism evidence="7 8">
    <name type="scientific">Mycobacterium lentiflavum</name>
    <dbReference type="NCBI Taxonomy" id="141349"/>
    <lineage>
        <taxon>Bacteria</taxon>
        <taxon>Bacillati</taxon>
        <taxon>Actinomycetota</taxon>
        <taxon>Actinomycetes</taxon>
        <taxon>Mycobacteriales</taxon>
        <taxon>Mycobacteriaceae</taxon>
        <taxon>Mycobacterium</taxon>
        <taxon>Mycobacterium simiae complex</taxon>
    </lineage>
</organism>